<dbReference type="SUPFAM" id="SSF53474">
    <property type="entry name" value="alpha/beta-Hydrolases"/>
    <property type="match status" value="1"/>
</dbReference>
<protein>
    <submittedName>
        <fullName evidence="2">Putative hydrolase</fullName>
    </submittedName>
</protein>
<dbReference type="InterPro" id="IPR050266">
    <property type="entry name" value="AB_hydrolase_sf"/>
</dbReference>
<evidence type="ECO:0000259" key="1">
    <source>
        <dbReference type="Pfam" id="PF12697"/>
    </source>
</evidence>
<evidence type="ECO:0000313" key="3">
    <source>
        <dbReference type="Proteomes" id="UP000092482"/>
    </source>
</evidence>
<feature type="domain" description="AB hydrolase-1" evidence="1">
    <location>
        <begin position="12"/>
        <end position="239"/>
    </location>
</feature>
<keyword evidence="2" id="KW-0378">Hydrolase</keyword>
<dbReference type="STRING" id="1758689.SGUI_2949"/>
<dbReference type="GO" id="GO:0016787">
    <property type="term" value="F:hydrolase activity"/>
    <property type="evidence" value="ECO:0007669"/>
    <property type="project" value="UniProtKB-KW"/>
</dbReference>
<dbReference type="RefSeq" id="WP_066641627.1">
    <property type="nucleotide sequence ID" value="NZ_CP014989.1"/>
</dbReference>
<sequence>MPNEGAARRPVLVLVHGTRMSRAQWEPYRALLPDVDLVTVDLPGHGARVGEAFTREAALATIDAAVAQARDLAGDEDGGGPVLAGHSLGGYLAMMWAAGHTGALRGLVLIGATADPRGPLTGVYRGFARALPALGTDRTARVANALMRALGARGEHAAALPDGAAYAALPAAWDLVMSEVTPDLLRVVECPVVLVNGQLDQMRIHVRRFAAAARDAQVVTIPGASHLMPSTHPQQVAAVLREAVLGVHRAPRHTT</sequence>
<accession>A0A1B1NFZ6</accession>
<dbReference type="InterPro" id="IPR000073">
    <property type="entry name" value="AB_hydrolase_1"/>
</dbReference>
<reference evidence="2 3" key="1">
    <citation type="submission" date="2016-03" db="EMBL/GenBank/DDBJ databases">
        <title>Shallow-sea hydrothermal system.</title>
        <authorList>
            <person name="Tang K."/>
        </authorList>
    </citation>
    <scope>NUCLEOTIDE SEQUENCE [LARGE SCALE GENOMIC DNA]</scope>
    <source>
        <strain evidence="2 3">JLT9</strain>
    </source>
</reference>
<evidence type="ECO:0000313" key="2">
    <source>
        <dbReference type="EMBL" id="ANS80345.1"/>
    </source>
</evidence>
<gene>
    <name evidence="2" type="ORF">SGUI_2949</name>
</gene>
<organism evidence="2 3">
    <name type="scientific">Serinicoccus hydrothermalis</name>
    <dbReference type="NCBI Taxonomy" id="1758689"/>
    <lineage>
        <taxon>Bacteria</taxon>
        <taxon>Bacillati</taxon>
        <taxon>Actinomycetota</taxon>
        <taxon>Actinomycetes</taxon>
        <taxon>Micrococcales</taxon>
        <taxon>Ornithinimicrobiaceae</taxon>
        <taxon>Serinicoccus</taxon>
    </lineage>
</organism>
<dbReference type="EMBL" id="CP014989">
    <property type="protein sequence ID" value="ANS80345.1"/>
    <property type="molecule type" value="Genomic_DNA"/>
</dbReference>
<dbReference type="Proteomes" id="UP000092482">
    <property type="component" value="Chromosome"/>
</dbReference>
<dbReference type="GO" id="GO:0016020">
    <property type="term" value="C:membrane"/>
    <property type="evidence" value="ECO:0007669"/>
    <property type="project" value="TreeGrafter"/>
</dbReference>
<proteinExistence type="predicted"/>
<dbReference type="OrthoDB" id="5495375at2"/>
<dbReference type="PANTHER" id="PTHR43798:SF33">
    <property type="entry name" value="HYDROLASE, PUTATIVE (AFU_ORTHOLOGUE AFUA_2G14860)-RELATED"/>
    <property type="match status" value="1"/>
</dbReference>
<keyword evidence="3" id="KW-1185">Reference proteome</keyword>
<dbReference type="InterPro" id="IPR029058">
    <property type="entry name" value="AB_hydrolase_fold"/>
</dbReference>
<dbReference type="PANTHER" id="PTHR43798">
    <property type="entry name" value="MONOACYLGLYCEROL LIPASE"/>
    <property type="match status" value="1"/>
</dbReference>
<dbReference type="KEGG" id="serj:SGUI_2949"/>
<dbReference type="AlphaFoldDB" id="A0A1B1NFZ6"/>
<name>A0A1B1NFZ6_9MICO</name>
<dbReference type="Pfam" id="PF12697">
    <property type="entry name" value="Abhydrolase_6"/>
    <property type="match status" value="1"/>
</dbReference>
<dbReference type="Gene3D" id="3.40.50.1820">
    <property type="entry name" value="alpha/beta hydrolase"/>
    <property type="match status" value="1"/>
</dbReference>